<feature type="compositionally biased region" description="Low complexity" evidence="1">
    <location>
        <begin position="573"/>
        <end position="582"/>
    </location>
</feature>
<dbReference type="RefSeq" id="XP_001748283.1">
    <property type="nucleotide sequence ID" value="XM_001748231.1"/>
</dbReference>
<proteinExistence type="predicted"/>
<organism evidence="2 3">
    <name type="scientific">Monosiga brevicollis</name>
    <name type="common">Choanoflagellate</name>
    <dbReference type="NCBI Taxonomy" id="81824"/>
    <lineage>
        <taxon>Eukaryota</taxon>
        <taxon>Choanoflagellata</taxon>
        <taxon>Craspedida</taxon>
        <taxon>Salpingoecidae</taxon>
        <taxon>Monosiga</taxon>
    </lineage>
</organism>
<dbReference type="InParanoid" id="A9V6D3"/>
<dbReference type="EMBL" id="CH991562">
    <property type="protein sequence ID" value="EDQ87044.1"/>
    <property type="molecule type" value="Genomic_DNA"/>
</dbReference>
<reference evidence="2 3" key="1">
    <citation type="journal article" date="2008" name="Nature">
        <title>The genome of the choanoflagellate Monosiga brevicollis and the origin of metazoans.</title>
        <authorList>
            <consortium name="JGI Sequencing"/>
            <person name="King N."/>
            <person name="Westbrook M.J."/>
            <person name="Young S.L."/>
            <person name="Kuo A."/>
            <person name="Abedin M."/>
            <person name="Chapman J."/>
            <person name="Fairclough S."/>
            <person name="Hellsten U."/>
            <person name="Isogai Y."/>
            <person name="Letunic I."/>
            <person name="Marr M."/>
            <person name="Pincus D."/>
            <person name="Putnam N."/>
            <person name="Rokas A."/>
            <person name="Wright K.J."/>
            <person name="Zuzow R."/>
            <person name="Dirks W."/>
            <person name="Good M."/>
            <person name="Goodstein D."/>
            <person name="Lemons D."/>
            <person name="Li W."/>
            <person name="Lyons J.B."/>
            <person name="Morris A."/>
            <person name="Nichols S."/>
            <person name="Richter D.J."/>
            <person name="Salamov A."/>
            <person name="Bork P."/>
            <person name="Lim W.A."/>
            <person name="Manning G."/>
            <person name="Miller W.T."/>
            <person name="McGinnis W."/>
            <person name="Shapiro H."/>
            <person name="Tjian R."/>
            <person name="Grigoriev I.V."/>
            <person name="Rokhsar D."/>
        </authorList>
    </citation>
    <scope>NUCLEOTIDE SEQUENCE [LARGE SCALE GENOMIC DNA]</scope>
    <source>
        <strain evidence="3">MX1 / ATCC 50154</strain>
    </source>
</reference>
<evidence type="ECO:0000313" key="3">
    <source>
        <dbReference type="Proteomes" id="UP000001357"/>
    </source>
</evidence>
<dbReference type="GeneID" id="5893446"/>
<feature type="region of interest" description="Disordered" evidence="1">
    <location>
        <begin position="562"/>
        <end position="595"/>
    </location>
</feature>
<gene>
    <name evidence="2" type="ORF">MONBRDRAFT_33606</name>
</gene>
<dbReference type="AlphaFoldDB" id="A9V6D3"/>
<dbReference type="KEGG" id="mbr:MONBRDRAFT_33606"/>
<evidence type="ECO:0000313" key="2">
    <source>
        <dbReference type="EMBL" id="EDQ87044.1"/>
    </source>
</evidence>
<dbReference type="Proteomes" id="UP000001357">
    <property type="component" value="Unassembled WGS sequence"/>
</dbReference>
<keyword evidence="3" id="KW-1185">Reference proteome</keyword>
<protein>
    <submittedName>
        <fullName evidence="2">Uncharacterized protein</fullName>
    </submittedName>
</protein>
<sequence>MAAQVVARCSMAAVSARGLGWMAARNSSLRAVAVAAQRLQQHSAAPLMDARRYKGTNNTHGSNPAGLSNEKIRQLRGPVDDQAQDQAMRELASQILQASRDILGPSLSKAKAEQDAAINPMDELVKANKFDEALALLKRQEAEPLSVAYFYESCVEKIMGDYWAQIHNITEAMMTQLQGREPSDEQAVQLSTNLQAVSSPLPTLQSLFKQLPLRPVEAISCYSTACFNVGAEEGVATLKELLASGDITRDMAVSLATSAVDGRVQSESQFLEALEAHGALNDSQGSDDGVPASFEQRLQSASDHVNTIIQFVLDTDNEAAAVPPPALFAGLMAVTATYCPGEDGVRRLINIVRDQFSKGWPVSPDQLHLLLAAGSQMQQPAILDSIIDETIAVLETENRILLDEPADGAVLYFDMARHHSDSRQSAMYLGRSRKILETLHGQGVVDASTITDLFDAFIEANADDADRIFVAAKDLGLAQQLVDSVVRLYRNSRFTPSYDLIRVLLNVSRSSKQLESWLTMLDVGASVGFAAQEPELRRAAQTFKHQWPSIKQHVAEVSARAQEKMRPTRAHAQRGNANANRQGRNDRRGAQFVKL</sequence>
<name>A9V6D3_MONBE</name>
<evidence type="ECO:0000256" key="1">
    <source>
        <dbReference type="SAM" id="MobiDB-lite"/>
    </source>
</evidence>
<accession>A9V6D3</accession>